<name>A0A9R1CCF8_9BACT</name>
<protein>
    <submittedName>
        <fullName evidence="1">Uncharacterized protein</fullName>
    </submittedName>
</protein>
<gene>
    <name evidence="1" type="ORF">PRLR5076_29240</name>
</gene>
<proteinExistence type="predicted"/>
<evidence type="ECO:0000313" key="1">
    <source>
        <dbReference type="EMBL" id="GJG60073.1"/>
    </source>
</evidence>
<dbReference type="Proteomes" id="UP000825483">
    <property type="component" value="Unassembled WGS sequence"/>
</dbReference>
<reference evidence="1" key="1">
    <citation type="journal article" date="2022" name="Int. J. Syst. Evol. Microbiol.">
        <title>Prevotella lacticifex sp. nov., isolated from the rumen of cows.</title>
        <authorList>
            <person name="Shinkai T."/>
            <person name="Ikeyama N."/>
            <person name="Kumagai M."/>
            <person name="Ohmori H."/>
            <person name="Sakamoto M."/>
            <person name="Ohkuma M."/>
            <person name="Mitsumori M."/>
        </authorList>
    </citation>
    <scope>NUCLEOTIDE SEQUENCE</scope>
    <source>
        <strain evidence="1">R5076</strain>
    </source>
</reference>
<organism evidence="1 2">
    <name type="scientific">Prevotella lacticifex</name>
    <dbReference type="NCBI Taxonomy" id="2854755"/>
    <lineage>
        <taxon>Bacteria</taxon>
        <taxon>Pseudomonadati</taxon>
        <taxon>Bacteroidota</taxon>
        <taxon>Bacteroidia</taxon>
        <taxon>Bacteroidales</taxon>
        <taxon>Prevotellaceae</taxon>
        <taxon>Prevotella</taxon>
    </lineage>
</organism>
<sequence>MKSIRKEIRNDDMNTFKIKFMLAAAILTAVGAISGRADDTHKVLNSTKDTYEDVRALHLVTKDEFTKHGVNYIPYWAGKDSKTLAFPITFNQNAQIQDYGQNAQIQEYGQFEWIVPEAFSTTKTGSLLEFNAKYIDGTDDSHPNIVSNMRFITNNIGSGTHYPDYNTNDDKNQLFNGSFDVKYYPNANTISNGTMTLGAGKFRVRLTSDVLKKLQNSGITLAGRGVTYEQVNIVDPYAVFPGANSTTTLTVGGPKNSSNTDANWWQNAIVLDKSLFTNAKAGFQIRVFTTPTSDNANVYTGYPTNEDMSKTKLNQTDDETSQVYFQVITGTTASPTKKLIDKGWDYMNTDAVFTIDQETLDTIKNNSDCTVQLIVRYATIRKVSLAKVWSERQNIEISGESKKFDTGNTWSDNASTTETEADRKTYIGVYTRNILGLGNVMVGDIIRIPVSSVQSGAEYQFQLFGDNTSTVADDRLCNLSQKITLSTDKQVIEYALTEDDVKKINTWVTKSDGTNDPKWYWIALRGKGFTANNIYYDKNTSSVQNHDVYLDESQEITTIGDEPNVNVHLKRKFTKGKWATIMFPFSLNAQQINDAFGPNCVVARFNRSDINDDPNETGYKTKYKRIFLTSASVINANEPQMLKIVDDNYAKYEYEFDNVDLTMRSSKDLSNVNYGNGYLTCGQFTMIGTYSKIPELPKYAVILLNRKNDHHNNDMHQDFYWVGDNTIKNGGKSIKGYHWYMYLGSGGQIQTSDYTNYFASSSSSKVSFYLDDEPMFDNDDPTLIHDIDYTSEARAKAIYNLQGQLVRDNGDTTDLAPGLYIVNGKKIMVN</sequence>
<comment type="caution">
    <text evidence="1">The sequence shown here is derived from an EMBL/GenBank/DDBJ whole genome shotgun (WGS) entry which is preliminary data.</text>
</comment>
<keyword evidence="2" id="KW-1185">Reference proteome</keyword>
<dbReference type="AlphaFoldDB" id="A0A9R1CCF8"/>
<accession>A0A9R1CCF8</accession>
<evidence type="ECO:0000313" key="2">
    <source>
        <dbReference type="Proteomes" id="UP000825483"/>
    </source>
</evidence>
<dbReference type="EMBL" id="BPUB01000002">
    <property type="protein sequence ID" value="GJG60073.1"/>
    <property type="molecule type" value="Genomic_DNA"/>
</dbReference>